<dbReference type="EMBL" id="FLOB01000007">
    <property type="protein sequence ID" value="SBS33966.1"/>
    <property type="molecule type" value="Genomic_DNA"/>
</dbReference>
<evidence type="ECO:0000256" key="4">
    <source>
        <dbReference type="ARBA" id="ARBA00023004"/>
    </source>
</evidence>
<dbReference type="GO" id="GO:0046872">
    <property type="term" value="F:metal ion binding"/>
    <property type="evidence" value="ECO:0007669"/>
    <property type="project" value="UniProtKB-KW"/>
</dbReference>
<evidence type="ECO:0000256" key="7">
    <source>
        <dbReference type="ARBA" id="ARBA00023244"/>
    </source>
</evidence>
<proteinExistence type="inferred from homology"/>
<evidence type="ECO:0000256" key="10">
    <source>
        <dbReference type="RuleBase" id="RU000607"/>
    </source>
</evidence>
<dbReference type="AlphaFoldDB" id="A0A1A8TMV6"/>
<evidence type="ECO:0000256" key="2">
    <source>
        <dbReference type="ARBA" id="ARBA00022490"/>
    </source>
</evidence>
<comment type="pathway">
    <text evidence="9 10">Porphyrin-containing compound metabolism; protoheme biosynthesis; protoheme from protoporphyrin-IX: step 1/1.</text>
</comment>
<keyword evidence="12" id="KW-1185">Reference proteome</keyword>
<dbReference type="Gene3D" id="3.40.50.1400">
    <property type="match status" value="2"/>
</dbReference>
<dbReference type="GO" id="GO:0006783">
    <property type="term" value="P:heme biosynthetic process"/>
    <property type="evidence" value="ECO:0007669"/>
    <property type="project" value="UniProtKB-UniRule"/>
</dbReference>
<evidence type="ECO:0000313" key="12">
    <source>
        <dbReference type="Proteomes" id="UP000092544"/>
    </source>
</evidence>
<comment type="catalytic activity">
    <reaction evidence="9 10">
        <text>heme b + 2 H(+) = protoporphyrin IX + Fe(2+)</text>
        <dbReference type="Rhea" id="RHEA:22584"/>
        <dbReference type="ChEBI" id="CHEBI:15378"/>
        <dbReference type="ChEBI" id="CHEBI:29033"/>
        <dbReference type="ChEBI" id="CHEBI:57306"/>
        <dbReference type="ChEBI" id="CHEBI:60344"/>
        <dbReference type="EC" id="4.98.1.1"/>
    </reaction>
</comment>
<dbReference type="FunFam" id="3.40.50.1400:FF:000002">
    <property type="entry name" value="Ferrochelatase"/>
    <property type="match status" value="1"/>
</dbReference>
<dbReference type="OrthoDB" id="9809741at2"/>
<comment type="subcellular location">
    <subcellularLocation>
        <location evidence="9 10">Cytoplasm</location>
    </subcellularLocation>
</comment>
<keyword evidence="5 9" id="KW-0350">Heme biosynthesis</keyword>
<dbReference type="Pfam" id="PF00762">
    <property type="entry name" value="Ferrochelatase"/>
    <property type="match status" value="1"/>
</dbReference>
<keyword evidence="2 9" id="KW-0963">Cytoplasm</keyword>
<dbReference type="InterPro" id="IPR001015">
    <property type="entry name" value="Ferrochelatase"/>
</dbReference>
<accession>A0A1A8TMV6</accession>
<feature type="binding site" evidence="9">
    <location>
        <position position="281"/>
    </location>
    <ligand>
        <name>Fe(2+)</name>
        <dbReference type="ChEBI" id="CHEBI:29033"/>
    </ligand>
</feature>
<dbReference type="PROSITE" id="PS00534">
    <property type="entry name" value="FERROCHELATASE"/>
    <property type="match status" value="1"/>
</dbReference>
<dbReference type="InterPro" id="IPR033644">
    <property type="entry name" value="Ferrochelatase_C"/>
</dbReference>
<evidence type="ECO:0000313" key="11">
    <source>
        <dbReference type="EMBL" id="SBS33966.1"/>
    </source>
</evidence>
<reference evidence="11 12" key="1">
    <citation type="submission" date="2016-06" db="EMBL/GenBank/DDBJ databases">
        <authorList>
            <person name="Kjaerup R.B."/>
            <person name="Dalgaard T.S."/>
            <person name="Juul-Madsen H.R."/>
        </authorList>
    </citation>
    <scope>NUCLEOTIDE SEQUENCE [LARGE SCALE GENOMIC DNA]</scope>
    <source>
        <strain evidence="11 12">CECT 8886</strain>
    </source>
</reference>
<dbReference type="SUPFAM" id="SSF53800">
    <property type="entry name" value="Chelatase"/>
    <property type="match status" value="1"/>
</dbReference>
<dbReference type="RefSeq" id="WP_067017662.1">
    <property type="nucleotide sequence ID" value="NZ_FLOB01000007.1"/>
</dbReference>
<dbReference type="NCBIfam" id="TIGR00109">
    <property type="entry name" value="hemH"/>
    <property type="match status" value="1"/>
</dbReference>
<dbReference type="CDD" id="cd00419">
    <property type="entry name" value="Ferrochelatase_C"/>
    <property type="match status" value="1"/>
</dbReference>
<name>A0A1A8TMV6_9GAMM</name>
<evidence type="ECO:0000256" key="6">
    <source>
        <dbReference type="ARBA" id="ARBA00023239"/>
    </source>
</evidence>
<dbReference type="STRING" id="1792290.MSP8886_02912"/>
<dbReference type="EC" id="4.98.1.1" evidence="9 10"/>
<evidence type="ECO:0000256" key="8">
    <source>
        <dbReference type="ARBA" id="ARBA00024536"/>
    </source>
</evidence>
<protein>
    <recommendedName>
        <fullName evidence="9 10">Ferrochelatase</fullName>
        <ecNumber evidence="9 10">4.98.1.1</ecNumber>
    </recommendedName>
    <alternativeName>
        <fullName evidence="9">Heme synthase</fullName>
    </alternativeName>
    <alternativeName>
        <fullName evidence="9">Protoheme ferro-lyase</fullName>
    </alternativeName>
</protein>
<organism evidence="11 12">
    <name type="scientific">Marinomonas spartinae</name>
    <dbReference type="NCBI Taxonomy" id="1792290"/>
    <lineage>
        <taxon>Bacteria</taxon>
        <taxon>Pseudomonadati</taxon>
        <taxon>Pseudomonadota</taxon>
        <taxon>Gammaproteobacteria</taxon>
        <taxon>Oceanospirillales</taxon>
        <taxon>Oceanospirillaceae</taxon>
        <taxon>Marinomonas</taxon>
    </lineage>
</organism>
<keyword evidence="6 9" id="KW-0456">Lyase</keyword>
<sequence>MTNTPKYGVLMINLGTPDAPRAPEVRRFLKEFLSDSRVVDLNPLIWKPILNLIILNVRPAKVARVYQQVWMDEGSPLMVLGNRLKERVKVALQRETGQAIPVEMAMTYGNPSMEVAANQLRKAGVDKIVVVPMYPQFSGTTTAAGYDRLMSSLKQCPHWPALQLLQDYADHPLYIKALANSVRNQWDKQGERRHLILSYHGIPKRYVTNGDPYARRCHDTTRLVAQELDLKEGDWTHVYQSRFGREEWLKPYASETLKVLPSKGIKKVNVISPAFAVDCIETLEEITLELGDEFKQHGGEGFDYIPALNDGDDHVALYLDLIQKNTSQWLD</sequence>
<dbReference type="InterPro" id="IPR033659">
    <property type="entry name" value="Ferrochelatase_N"/>
</dbReference>
<comment type="function">
    <text evidence="9 10">Catalyzes the ferrous insertion into protoporphyrin IX.</text>
</comment>
<keyword evidence="7 9" id="KW-0627">Porphyrin biosynthesis</keyword>
<feature type="binding site" evidence="9">
    <location>
        <position position="200"/>
    </location>
    <ligand>
        <name>Fe(2+)</name>
        <dbReference type="ChEBI" id="CHEBI:29033"/>
    </ligand>
</feature>
<dbReference type="HAMAP" id="MF_00323">
    <property type="entry name" value="Ferrochelatase"/>
    <property type="match status" value="1"/>
</dbReference>
<dbReference type="CDD" id="cd03411">
    <property type="entry name" value="Ferrochelatase_N"/>
    <property type="match status" value="1"/>
</dbReference>
<dbReference type="GO" id="GO:0005737">
    <property type="term" value="C:cytoplasm"/>
    <property type="evidence" value="ECO:0007669"/>
    <property type="project" value="UniProtKB-SubCell"/>
</dbReference>
<comment type="catalytic activity">
    <reaction evidence="8">
        <text>Fe-coproporphyrin III + 2 H(+) = coproporphyrin III + Fe(2+)</text>
        <dbReference type="Rhea" id="RHEA:49572"/>
        <dbReference type="ChEBI" id="CHEBI:15378"/>
        <dbReference type="ChEBI" id="CHEBI:29033"/>
        <dbReference type="ChEBI" id="CHEBI:68438"/>
        <dbReference type="ChEBI" id="CHEBI:131725"/>
        <dbReference type="EC" id="4.99.1.9"/>
    </reaction>
    <physiologicalReaction direction="right-to-left" evidence="8">
        <dbReference type="Rhea" id="RHEA:49574"/>
    </physiologicalReaction>
</comment>
<dbReference type="PANTHER" id="PTHR11108">
    <property type="entry name" value="FERROCHELATASE"/>
    <property type="match status" value="1"/>
</dbReference>
<dbReference type="GO" id="GO:0004325">
    <property type="term" value="F:ferrochelatase activity"/>
    <property type="evidence" value="ECO:0007669"/>
    <property type="project" value="UniProtKB-UniRule"/>
</dbReference>
<keyword evidence="3 9" id="KW-0479">Metal-binding</keyword>
<dbReference type="InterPro" id="IPR019772">
    <property type="entry name" value="Ferrochelatase_AS"/>
</dbReference>
<evidence type="ECO:0000256" key="1">
    <source>
        <dbReference type="ARBA" id="ARBA00007718"/>
    </source>
</evidence>
<comment type="similarity">
    <text evidence="1 9 10">Belongs to the ferrochelatase family.</text>
</comment>
<evidence type="ECO:0000256" key="3">
    <source>
        <dbReference type="ARBA" id="ARBA00022723"/>
    </source>
</evidence>
<keyword evidence="4 9" id="KW-0408">Iron</keyword>
<dbReference type="UniPathway" id="UPA00252">
    <property type="reaction ID" value="UER00325"/>
</dbReference>
<gene>
    <name evidence="9 11" type="primary">hemH</name>
    <name evidence="11" type="ORF">MSP8886_02912</name>
</gene>
<dbReference type="Proteomes" id="UP000092544">
    <property type="component" value="Unassembled WGS sequence"/>
</dbReference>
<evidence type="ECO:0000256" key="9">
    <source>
        <dbReference type="HAMAP-Rule" id="MF_00323"/>
    </source>
</evidence>
<dbReference type="PANTHER" id="PTHR11108:SF1">
    <property type="entry name" value="FERROCHELATASE, MITOCHONDRIAL"/>
    <property type="match status" value="1"/>
</dbReference>
<evidence type="ECO:0000256" key="5">
    <source>
        <dbReference type="ARBA" id="ARBA00023133"/>
    </source>
</evidence>